<evidence type="ECO:0000313" key="4">
    <source>
        <dbReference type="Proteomes" id="UP000887565"/>
    </source>
</evidence>
<sequence length="333" mass="36837">MSTIYSFIKEKRAKNPIVANSCPDKSVPLYALDVQSRSILPRLLSSGVPFFKPNIGILDPNITSDAVIPFSYPWMVGINVCDKATQKCVHCDGVLIPWHADNDAKSIASDCVLTAAHCVKNASNGEWFQPFDIEVIAGNHGQNLFEAFEQHRVAATVYTHAGYGGGEDPEMYDIALIRTRELIYLNKYTIPVRLPERHFPANPRRCIVAGWTDPTIRGQMSTVLKQARMKILSNDQCASKSQDRLPLCAKGIDHGAICPAESSGPIVCPEQIGSEEAFVVYGITPLTGGDSCFSKPIAFTQLFSHMNWIKTVADDSIRKLFLNKHVVEKEEKN</sequence>
<dbReference type="Pfam" id="PF00089">
    <property type="entry name" value="Trypsin"/>
    <property type="match status" value="1"/>
</dbReference>
<dbReference type="SUPFAM" id="SSF50494">
    <property type="entry name" value="Trypsin-like serine proteases"/>
    <property type="match status" value="1"/>
</dbReference>
<evidence type="ECO:0000313" key="5">
    <source>
        <dbReference type="WBParaSite" id="nRc.2.0.1.t20835-RA"/>
    </source>
</evidence>
<reference evidence="5" key="1">
    <citation type="submission" date="2022-11" db="UniProtKB">
        <authorList>
            <consortium name="WormBaseParasite"/>
        </authorList>
    </citation>
    <scope>IDENTIFICATION</scope>
</reference>
<dbReference type="WBParaSite" id="nRc.2.0.1.t20835-RA">
    <property type="protein sequence ID" value="nRc.2.0.1.t20835-RA"/>
    <property type="gene ID" value="nRc.2.0.1.g20835"/>
</dbReference>
<dbReference type="InterPro" id="IPR043504">
    <property type="entry name" value="Peptidase_S1_PA_chymotrypsin"/>
</dbReference>
<evidence type="ECO:0000256" key="2">
    <source>
        <dbReference type="ARBA" id="ARBA00024195"/>
    </source>
</evidence>
<dbReference type="AlphaFoldDB" id="A0A915J3X6"/>
<dbReference type="PROSITE" id="PS00134">
    <property type="entry name" value="TRYPSIN_HIS"/>
    <property type="match status" value="1"/>
</dbReference>
<protein>
    <submittedName>
        <fullName evidence="5">Peptidase S1 domain-containing protein</fullName>
    </submittedName>
</protein>
<dbReference type="CDD" id="cd00190">
    <property type="entry name" value="Tryp_SPc"/>
    <property type="match status" value="1"/>
</dbReference>
<accession>A0A915J3X6</accession>
<evidence type="ECO:0000259" key="3">
    <source>
        <dbReference type="PROSITE" id="PS50240"/>
    </source>
</evidence>
<evidence type="ECO:0000256" key="1">
    <source>
        <dbReference type="ARBA" id="ARBA00023157"/>
    </source>
</evidence>
<dbReference type="GO" id="GO:0006508">
    <property type="term" value="P:proteolysis"/>
    <property type="evidence" value="ECO:0007669"/>
    <property type="project" value="InterPro"/>
</dbReference>
<keyword evidence="1" id="KW-1015">Disulfide bond</keyword>
<proteinExistence type="inferred from homology"/>
<dbReference type="InterPro" id="IPR051487">
    <property type="entry name" value="Ser/Thr_Proteases_Immune/Dev"/>
</dbReference>
<dbReference type="Proteomes" id="UP000887565">
    <property type="component" value="Unplaced"/>
</dbReference>
<dbReference type="Gene3D" id="2.40.10.10">
    <property type="entry name" value="Trypsin-like serine proteases"/>
    <property type="match status" value="1"/>
</dbReference>
<dbReference type="SMART" id="SM00020">
    <property type="entry name" value="Tryp_SPc"/>
    <property type="match status" value="1"/>
</dbReference>
<dbReference type="InterPro" id="IPR001254">
    <property type="entry name" value="Trypsin_dom"/>
</dbReference>
<organism evidence="4 5">
    <name type="scientific">Romanomermis culicivorax</name>
    <name type="common">Nematode worm</name>
    <dbReference type="NCBI Taxonomy" id="13658"/>
    <lineage>
        <taxon>Eukaryota</taxon>
        <taxon>Metazoa</taxon>
        <taxon>Ecdysozoa</taxon>
        <taxon>Nematoda</taxon>
        <taxon>Enoplea</taxon>
        <taxon>Dorylaimia</taxon>
        <taxon>Mermithida</taxon>
        <taxon>Mermithoidea</taxon>
        <taxon>Mermithidae</taxon>
        <taxon>Romanomermis</taxon>
    </lineage>
</organism>
<dbReference type="InterPro" id="IPR018114">
    <property type="entry name" value="TRYPSIN_HIS"/>
</dbReference>
<feature type="domain" description="Peptidase S1" evidence="3">
    <location>
        <begin position="57"/>
        <end position="314"/>
    </location>
</feature>
<dbReference type="PANTHER" id="PTHR24256">
    <property type="entry name" value="TRYPTASE-RELATED"/>
    <property type="match status" value="1"/>
</dbReference>
<dbReference type="GO" id="GO:0004252">
    <property type="term" value="F:serine-type endopeptidase activity"/>
    <property type="evidence" value="ECO:0007669"/>
    <property type="project" value="InterPro"/>
</dbReference>
<dbReference type="PROSITE" id="PS50240">
    <property type="entry name" value="TRYPSIN_DOM"/>
    <property type="match status" value="1"/>
</dbReference>
<dbReference type="InterPro" id="IPR009003">
    <property type="entry name" value="Peptidase_S1_PA"/>
</dbReference>
<keyword evidence="4" id="KW-1185">Reference proteome</keyword>
<name>A0A915J3X6_ROMCU</name>
<comment type="similarity">
    <text evidence="2">Belongs to the peptidase S1 family. CLIP subfamily.</text>
</comment>